<organism evidence="1 2">
    <name type="scientific">Glossina pallidipes</name>
    <name type="common">Tsetse fly</name>
    <dbReference type="NCBI Taxonomy" id="7398"/>
    <lineage>
        <taxon>Eukaryota</taxon>
        <taxon>Metazoa</taxon>
        <taxon>Ecdysozoa</taxon>
        <taxon>Arthropoda</taxon>
        <taxon>Hexapoda</taxon>
        <taxon>Insecta</taxon>
        <taxon>Pterygota</taxon>
        <taxon>Neoptera</taxon>
        <taxon>Endopterygota</taxon>
        <taxon>Diptera</taxon>
        <taxon>Brachycera</taxon>
        <taxon>Muscomorpha</taxon>
        <taxon>Hippoboscoidea</taxon>
        <taxon>Glossinidae</taxon>
        <taxon>Glossina</taxon>
    </lineage>
</organism>
<reference evidence="2" key="1">
    <citation type="submission" date="2014-03" db="EMBL/GenBank/DDBJ databases">
        <authorList>
            <person name="Aksoy S."/>
            <person name="Warren W."/>
            <person name="Wilson R.K."/>
        </authorList>
    </citation>
    <scope>NUCLEOTIDE SEQUENCE [LARGE SCALE GENOMIC DNA]</scope>
    <source>
        <strain evidence="2">IAEA</strain>
    </source>
</reference>
<evidence type="ECO:0000313" key="2">
    <source>
        <dbReference type="Proteomes" id="UP000092445"/>
    </source>
</evidence>
<name>A0A1B0AJR7_GLOPL</name>
<evidence type="ECO:0000313" key="1">
    <source>
        <dbReference type="EnsemblMetazoa" id="GPAI048016-PA"/>
    </source>
</evidence>
<accession>A0A1B0AJR7</accession>
<dbReference type="AlphaFoldDB" id="A0A1B0AJR7"/>
<proteinExistence type="predicted"/>
<keyword evidence="2" id="KW-1185">Reference proteome</keyword>
<sequence length="169" mass="19194">MEIEIEKEKEINTLKGYANTTDINTLLCPLQEDEIIPCPCDISSRYSLLEGGISTLLNFVVYLNMMDIEAMTILFIARNSFRNCELELNGLRSVGHPLQCYTQRTAPSLSSAILILSVLKRYEQDMLHPSLSADYPVRDSMEIPFRNGGNSLKKYQSALALRLQDWLTK</sequence>
<dbReference type="VEuPathDB" id="VectorBase:GPAI048016"/>
<dbReference type="EnsemblMetazoa" id="GPAI048016-RA">
    <property type="protein sequence ID" value="GPAI048016-PA"/>
    <property type="gene ID" value="GPAI048016"/>
</dbReference>
<protein>
    <submittedName>
        <fullName evidence="1">Uncharacterized protein</fullName>
    </submittedName>
</protein>
<dbReference type="Proteomes" id="UP000092445">
    <property type="component" value="Unassembled WGS sequence"/>
</dbReference>
<reference evidence="1" key="2">
    <citation type="submission" date="2020-05" db="UniProtKB">
        <authorList>
            <consortium name="EnsemblMetazoa"/>
        </authorList>
    </citation>
    <scope>IDENTIFICATION</scope>
    <source>
        <strain evidence="1">IAEA</strain>
    </source>
</reference>